<reference evidence="11" key="1">
    <citation type="submission" date="2023-09" db="EMBL/GenBank/DDBJ databases">
        <title>Paucibacter sp. APW11 Genome sequencing and assembly.</title>
        <authorList>
            <person name="Kim I."/>
        </authorList>
    </citation>
    <scope>NUCLEOTIDE SEQUENCE</scope>
    <source>
        <strain evidence="11">APW11</strain>
    </source>
</reference>
<comment type="catalytic activity">
    <reaction evidence="9">
        <text>L-histidinol phosphate + 2-oxoglutarate = 3-(imidazol-4-yl)-2-oxopropyl phosphate + L-glutamate</text>
        <dbReference type="Rhea" id="RHEA:23744"/>
        <dbReference type="ChEBI" id="CHEBI:16810"/>
        <dbReference type="ChEBI" id="CHEBI:29985"/>
        <dbReference type="ChEBI" id="CHEBI:57766"/>
        <dbReference type="ChEBI" id="CHEBI:57980"/>
        <dbReference type="EC" id="2.6.1.9"/>
    </reaction>
</comment>
<name>A0ABU3PCX9_9BURK</name>
<comment type="pathway">
    <text evidence="1">Amino-acid biosynthesis; L-histidine biosynthesis; L-histidine from 5-phospho-alpha-D-ribose 1-diphosphate: step 7/9.</text>
</comment>
<dbReference type="Gene3D" id="3.90.1150.10">
    <property type="entry name" value="Aspartate Aminotransferase, domain 1"/>
    <property type="match status" value="1"/>
</dbReference>
<evidence type="ECO:0000256" key="6">
    <source>
        <dbReference type="ARBA" id="ARBA00022679"/>
    </source>
</evidence>
<evidence type="ECO:0000256" key="7">
    <source>
        <dbReference type="ARBA" id="ARBA00022898"/>
    </source>
</evidence>
<dbReference type="Gene3D" id="3.40.640.10">
    <property type="entry name" value="Type I PLP-dependent aspartate aminotransferase-like (Major domain)"/>
    <property type="match status" value="1"/>
</dbReference>
<dbReference type="PANTHER" id="PTHR43643:SF6">
    <property type="entry name" value="HISTIDINOL-PHOSPHATE AMINOTRANSFERASE"/>
    <property type="match status" value="1"/>
</dbReference>
<keyword evidence="12" id="KW-1185">Reference proteome</keyword>
<dbReference type="InterPro" id="IPR015422">
    <property type="entry name" value="PyrdxlP-dep_Trfase_small"/>
</dbReference>
<feature type="domain" description="Aminotransferase class I/classII large" evidence="10">
    <location>
        <begin position="35"/>
        <end position="337"/>
    </location>
</feature>
<evidence type="ECO:0000256" key="8">
    <source>
        <dbReference type="ARBA" id="ARBA00023102"/>
    </source>
</evidence>
<evidence type="ECO:0000313" key="12">
    <source>
        <dbReference type="Proteomes" id="UP001246372"/>
    </source>
</evidence>
<dbReference type="InterPro" id="IPR015424">
    <property type="entry name" value="PyrdxlP-dep_Trfase"/>
</dbReference>
<dbReference type="SUPFAM" id="SSF53383">
    <property type="entry name" value="PLP-dependent transferases"/>
    <property type="match status" value="1"/>
</dbReference>
<evidence type="ECO:0000256" key="9">
    <source>
        <dbReference type="ARBA" id="ARBA00047481"/>
    </source>
</evidence>
<keyword evidence="7" id="KW-0663">Pyridoxal phosphate</keyword>
<comment type="caution">
    <text evidence="11">The sequence shown here is derived from an EMBL/GenBank/DDBJ whole genome shotgun (WGS) entry which is preliminary data.</text>
</comment>
<dbReference type="EC" id="2.6.1.9" evidence="3"/>
<dbReference type="GO" id="GO:0008483">
    <property type="term" value="F:transaminase activity"/>
    <property type="evidence" value="ECO:0007669"/>
    <property type="project" value="UniProtKB-KW"/>
</dbReference>
<organism evidence="11 12">
    <name type="scientific">Roseateles aquae</name>
    <dbReference type="NCBI Taxonomy" id="3077235"/>
    <lineage>
        <taxon>Bacteria</taxon>
        <taxon>Pseudomonadati</taxon>
        <taxon>Pseudomonadota</taxon>
        <taxon>Betaproteobacteria</taxon>
        <taxon>Burkholderiales</taxon>
        <taxon>Sphaerotilaceae</taxon>
        <taxon>Roseateles</taxon>
    </lineage>
</organism>
<dbReference type="InterPro" id="IPR015421">
    <property type="entry name" value="PyrdxlP-dep_Trfase_major"/>
</dbReference>
<evidence type="ECO:0000256" key="4">
    <source>
        <dbReference type="ARBA" id="ARBA00022576"/>
    </source>
</evidence>
<protein>
    <recommendedName>
        <fullName evidence="3">histidinol-phosphate transaminase</fullName>
        <ecNumber evidence="3">2.6.1.9</ecNumber>
    </recommendedName>
</protein>
<proteinExistence type="inferred from homology"/>
<dbReference type="EMBL" id="JAVXZY010000005">
    <property type="protein sequence ID" value="MDT9000192.1"/>
    <property type="molecule type" value="Genomic_DNA"/>
</dbReference>
<keyword evidence="8" id="KW-0368">Histidine biosynthesis</keyword>
<dbReference type="Proteomes" id="UP001246372">
    <property type="component" value="Unassembled WGS sequence"/>
</dbReference>
<dbReference type="InterPro" id="IPR004839">
    <property type="entry name" value="Aminotransferase_I/II_large"/>
</dbReference>
<evidence type="ECO:0000259" key="10">
    <source>
        <dbReference type="Pfam" id="PF00155"/>
    </source>
</evidence>
<dbReference type="InterPro" id="IPR050106">
    <property type="entry name" value="HistidinolP_aminotransfase"/>
</dbReference>
<sequence>MSVNVHGGSDGLGPISHDFSSNAWPLPPPESLQVALVGADRQRYPDPAYAALRQSLAHHEQLAAERVLPAAGGSEAIRRLSLAAKLAGIHEVFVPSPGFGDYAAAAQALGLAVHGYADAEALCQALANSGPALVWACEPCNPTGSSFSSEDWARLQRALDDSGAILAVDLACEPLRLDGQSALPAALAEACWRLQCPNKALGLTGVRAAYLLAPHEDDALRPHAEALAASWVLSAEGVVLLEHWTRFAPALELQRQQLRRWRDSQRALLAELGWQQRPSCSNFWLARPPRPFAAAEHAALRAAGIKLRDAASFGMAGLLRVSVQPPVAQAALKNVLEQMQCLQ</sequence>
<keyword evidence="6" id="KW-0808">Transferase</keyword>
<evidence type="ECO:0000313" key="11">
    <source>
        <dbReference type="EMBL" id="MDT9000192.1"/>
    </source>
</evidence>
<accession>A0ABU3PCX9</accession>
<comment type="similarity">
    <text evidence="2">Belongs to the class-II pyridoxal-phosphate-dependent aminotransferase family. Histidinol-phosphate aminotransferase subfamily.</text>
</comment>
<keyword evidence="5" id="KW-0028">Amino-acid biosynthesis</keyword>
<dbReference type="CDD" id="cd00609">
    <property type="entry name" value="AAT_like"/>
    <property type="match status" value="1"/>
</dbReference>
<evidence type="ECO:0000256" key="3">
    <source>
        <dbReference type="ARBA" id="ARBA00012748"/>
    </source>
</evidence>
<dbReference type="Pfam" id="PF00155">
    <property type="entry name" value="Aminotran_1_2"/>
    <property type="match status" value="1"/>
</dbReference>
<gene>
    <name evidence="11" type="ORF">RQP53_13025</name>
</gene>
<dbReference type="PANTHER" id="PTHR43643">
    <property type="entry name" value="HISTIDINOL-PHOSPHATE AMINOTRANSFERASE 2"/>
    <property type="match status" value="1"/>
</dbReference>
<evidence type="ECO:0000256" key="1">
    <source>
        <dbReference type="ARBA" id="ARBA00005011"/>
    </source>
</evidence>
<dbReference type="RefSeq" id="WP_315650753.1">
    <property type="nucleotide sequence ID" value="NZ_JAVXZY010000005.1"/>
</dbReference>
<keyword evidence="4 11" id="KW-0032">Aminotransferase</keyword>
<evidence type="ECO:0000256" key="2">
    <source>
        <dbReference type="ARBA" id="ARBA00007970"/>
    </source>
</evidence>
<evidence type="ECO:0000256" key="5">
    <source>
        <dbReference type="ARBA" id="ARBA00022605"/>
    </source>
</evidence>